<protein>
    <recommendedName>
        <fullName evidence="2">Peptidase S8/S53 domain-containing protein</fullName>
    </recommendedName>
</protein>
<dbReference type="AlphaFoldDB" id="A0A7S1KL80"/>
<dbReference type="InterPro" id="IPR051048">
    <property type="entry name" value="Peptidase_S8/S53_subtilisin"/>
</dbReference>
<evidence type="ECO:0000256" key="1">
    <source>
        <dbReference type="SAM" id="Phobius"/>
    </source>
</evidence>
<dbReference type="InterPro" id="IPR008979">
    <property type="entry name" value="Galactose-bd-like_sf"/>
</dbReference>
<dbReference type="InterPro" id="IPR036852">
    <property type="entry name" value="Peptidase_S8/S53_dom_sf"/>
</dbReference>
<dbReference type="InterPro" id="IPR000209">
    <property type="entry name" value="Peptidase_S8/S53_dom"/>
</dbReference>
<dbReference type="Pfam" id="PF00082">
    <property type="entry name" value="Peptidase_S8"/>
    <property type="match status" value="1"/>
</dbReference>
<accession>A0A7S1KL80</accession>
<dbReference type="Gene3D" id="2.60.120.380">
    <property type="match status" value="1"/>
</dbReference>
<evidence type="ECO:0000259" key="2">
    <source>
        <dbReference type="Pfam" id="PF00082"/>
    </source>
</evidence>
<keyword evidence="1" id="KW-1133">Transmembrane helix</keyword>
<dbReference type="SUPFAM" id="SSF52743">
    <property type="entry name" value="Subtilisin-like"/>
    <property type="match status" value="1"/>
</dbReference>
<dbReference type="Gene3D" id="2.10.25.10">
    <property type="entry name" value="Laminin"/>
    <property type="match status" value="1"/>
</dbReference>
<dbReference type="GO" id="GO:0006508">
    <property type="term" value="P:proteolysis"/>
    <property type="evidence" value="ECO:0007669"/>
    <property type="project" value="InterPro"/>
</dbReference>
<keyword evidence="1" id="KW-0812">Transmembrane</keyword>
<feature type="domain" description="Peptidase S8/S53" evidence="2">
    <location>
        <begin position="102"/>
        <end position="344"/>
    </location>
</feature>
<sequence>MSQHLYIPATQSTLLLQQFRHFTFTGSTFIIVFITLIIVLCFMPTPTFSTKGTLTATSSSIFHDKRLKGNNQIVAMLRMTGVDYGNCYLQSDPQPSIKMPKFVTLSDSDFENLSNPSTMDFTNSTQHSKIISYIAFNGESDFRDESNGMGTYLAGVIAGKYGDEANIERSQYNGIAPDAQLVVMDTFKQSAGFIEKDLYKELRWSRHATGARIHLVPSHSSQAMNPGYTTEAMQIDQFLYEHNTSIVVAPSGDFSSTASVGTISSPGTSKNAIVVGSVFGASNVILEAALDKYYIDRSGYNRDDISSKSHLYSSRSVSSFSSRGITSDARHKPDVVLPGEFVIGARSNGDSGNRNCDFSYRGGNGATDCPKDCSGHGQCVNAHCQCSQGYCGNDCSVVTDSSRTRVSCCANDCNARGICLQDTSTTLYTECSCTNSTQTYGLYCLNTFSELAGNKGFNVLQVVPSTTTAAAVGAALIAITRQYFLEGFYPSGAPIAANKMEPTNSLIKALFVNGARQASQVVSFDDNKRASSLRALNGTVTPEAGNGLVALDKVLPIAGHSTFRLLAQQSESLSTGQVHSRCYKIIQGGEFKATLAWTDPPSATTNSKHLINNLDLEVIVANKRYLGNQLTTILDPNSDPVEIVDQTNNAESVYVSNVRENDRIRVTVKGTFVSEAFSPQVYSLVLTGHFEGDSSDFCPECYVGEQLECATSIGRGYRNCTGSGFFSGDCIMTECYTGYSLVDRQCELGSFIRTSKNVIQILEGERSAFQVILVDAPTSDVRVTITAPSSGRRVRVKSATETEYHESTVLSFTALDWSIPQRVYVKSIMDHMANGDYSGSITIETESSDFNFNTRQVKPVEVILEETDKAFVIASKHNVQLLSPNQIDIVKLSLNTTPSAPVYIHYEVPDALRGVFAFQTEQTEQQQVSSVIMQLNETNWNTNEAQLLLIMQEQPESTTSALLWGNVTSSDSAYHNTIVPPLIVNLVASESSTQKNRDCIVQTFYVGNGASERTTRSCWMVVLGTAVLLVLEMLL</sequence>
<name>A0A7S1KL80_9EUKA</name>
<dbReference type="PANTHER" id="PTHR43399">
    <property type="entry name" value="SUBTILISIN-RELATED"/>
    <property type="match status" value="1"/>
</dbReference>
<reference evidence="3" key="1">
    <citation type="submission" date="2021-01" db="EMBL/GenBank/DDBJ databases">
        <authorList>
            <person name="Corre E."/>
            <person name="Pelletier E."/>
            <person name="Niang G."/>
            <person name="Scheremetjew M."/>
            <person name="Finn R."/>
            <person name="Kale V."/>
            <person name="Holt S."/>
            <person name="Cochrane G."/>
            <person name="Meng A."/>
            <person name="Brown T."/>
            <person name="Cohen L."/>
        </authorList>
    </citation>
    <scope>NUCLEOTIDE SEQUENCE</scope>
    <source>
        <strain evidence="3">WS</strain>
    </source>
</reference>
<keyword evidence="1" id="KW-0472">Membrane</keyword>
<proteinExistence type="predicted"/>
<dbReference type="Gene3D" id="3.40.50.200">
    <property type="entry name" value="Peptidase S8/S53 domain"/>
    <property type="match status" value="1"/>
</dbReference>
<dbReference type="SUPFAM" id="SSF49785">
    <property type="entry name" value="Galactose-binding domain-like"/>
    <property type="match status" value="1"/>
</dbReference>
<dbReference type="PANTHER" id="PTHR43399:SF5">
    <property type="entry name" value="PEPTIDASE S8 FAMILY WITH PROTEASE-ASSOCIATED DOMAIN"/>
    <property type="match status" value="1"/>
</dbReference>
<dbReference type="GO" id="GO:0004252">
    <property type="term" value="F:serine-type endopeptidase activity"/>
    <property type="evidence" value="ECO:0007669"/>
    <property type="project" value="InterPro"/>
</dbReference>
<gene>
    <name evidence="3" type="ORF">PCOS0759_LOCUS496</name>
</gene>
<feature type="transmembrane region" description="Helical" evidence="1">
    <location>
        <begin position="21"/>
        <end position="45"/>
    </location>
</feature>
<dbReference type="EMBL" id="HBGD01000636">
    <property type="protein sequence ID" value="CAD9077265.1"/>
    <property type="molecule type" value="Transcribed_RNA"/>
</dbReference>
<evidence type="ECO:0000313" key="3">
    <source>
        <dbReference type="EMBL" id="CAD9077265.1"/>
    </source>
</evidence>
<organism evidence="3">
    <name type="scientific">Percolomonas cosmopolitus</name>
    <dbReference type="NCBI Taxonomy" id="63605"/>
    <lineage>
        <taxon>Eukaryota</taxon>
        <taxon>Discoba</taxon>
        <taxon>Heterolobosea</taxon>
        <taxon>Tetramitia</taxon>
        <taxon>Eutetramitia</taxon>
        <taxon>Percolomonadidae</taxon>
        <taxon>Percolomonas</taxon>
    </lineage>
</organism>